<accession>A0AA88VPH4</accession>
<reference evidence="3" key="1">
    <citation type="submission" date="2022-12" db="EMBL/GenBank/DDBJ databases">
        <title>Draft genome assemblies for two species of Escallonia (Escalloniales).</title>
        <authorList>
            <person name="Chanderbali A."/>
            <person name="Dervinis C."/>
            <person name="Anghel I."/>
            <person name="Soltis D."/>
            <person name="Soltis P."/>
            <person name="Zapata F."/>
        </authorList>
    </citation>
    <scope>NUCLEOTIDE SEQUENCE</scope>
    <source>
        <strain evidence="3">UCBG64.0493</strain>
        <tissue evidence="3">Leaf</tissue>
    </source>
</reference>
<proteinExistence type="predicted"/>
<dbReference type="PANTHER" id="PTHR48475">
    <property type="entry name" value="RIBONUCLEASE H"/>
    <property type="match status" value="1"/>
</dbReference>
<dbReference type="EMBL" id="JAVXUP010001436">
    <property type="protein sequence ID" value="KAK3011678.1"/>
    <property type="molecule type" value="Genomic_DNA"/>
</dbReference>
<dbReference type="InterPro" id="IPR012337">
    <property type="entry name" value="RNaseH-like_sf"/>
</dbReference>
<dbReference type="Gene3D" id="3.30.420.10">
    <property type="entry name" value="Ribonuclease H-like superfamily/Ribonuclease H"/>
    <property type="match status" value="2"/>
</dbReference>
<dbReference type="GO" id="GO:0003676">
    <property type="term" value="F:nucleic acid binding"/>
    <property type="evidence" value="ECO:0007669"/>
    <property type="project" value="InterPro"/>
</dbReference>
<dbReference type="SUPFAM" id="SSF53098">
    <property type="entry name" value="Ribonuclease H-like"/>
    <property type="match status" value="1"/>
</dbReference>
<keyword evidence="4" id="KW-1185">Reference proteome</keyword>
<dbReference type="AlphaFoldDB" id="A0AA88VPH4"/>
<feature type="coiled-coil region" evidence="1">
    <location>
        <begin position="343"/>
        <end position="377"/>
    </location>
</feature>
<name>A0AA88VPH4_9ASTE</name>
<evidence type="ECO:0000256" key="1">
    <source>
        <dbReference type="SAM" id="Coils"/>
    </source>
</evidence>
<dbReference type="InterPro" id="IPR001584">
    <property type="entry name" value="Integrase_cat-core"/>
</dbReference>
<dbReference type="GO" id="GO:0015074">
    <property type="term" value="P:DNA integration"/>
    <property type="evidence" value="ECO:0007669"/>
    <property type="project" value="InterPro"/>
</dbReference>
<feature type="domain" description="Integrase catalytic" evidence="2">
    <location>
        <begin position="158"/>
        <end position="317"/>
    </location>
</feature>
<dbReference type="PANTHER" id="PTHR48475:SF1">
    <property type="entry name" value="RNASE H TYPE-1 DOMAIN-CONTAINING PROTEIN"/>
    <property type="match status" value="1"/>
</dbReference>
<dbReference type="InterPro" id="IPR002156">
    <property type="entry name" value="RNaseH_domain"/>
</dbReference>
<dbReference type="Pfam" id="PF00665">
    <property type="entry name" value="rve"/>
    <property type="match status" value="1"/>
</dbReference>
<dbReference type="Gene3D" id="1.10.340.70">
    <property type="match status" value="1"/>
</dbReference>
<evidence type="ECO:0000313" key="4">
    <source>
        <dbReference type="Proteomes" id="UP001188597"/>
    </source>
</evidence>
<dbReference type="PROSITE" id="PS50994">
    <property type="entry name" value="INTEGRASE"/>
    <property type="match status" value="1"/>
</dbReference>
<dbReference type="Proteomes" id="UP001188597">
    <property type="component" value="Unassembled WGS sequence"/>
</dbReference>
<gene>
    <name evidence="3" type="ORF">RJ639_010858</name>
</gene>
<protein>
    <recommendedName>
        <fullName evidence="2">Integrase catalytic domain-containing protein</fullName>
    </recommendedName>
</protein>
<dbReference type="GO" id="GO:0004523">
    <property type="term" value="F:RNA-DNA hybrid ribonuclease activity"/>
    <property type="evidence" value="ECO:0007669"/>
    <property type="project" value="InterPro"/>
</dbReference>
<evidence type="ECO:0000313" key="3">
    <source>
        <dbReference type="EMBL" id="KAK3011678.1"/>
    </source>
</evidence>
<keyword evidence="1" id="KW-0175">Coiled coil</keyword>
<dbReference type="InterPro" id="IPR036397">
    <property type="entry name" value="RNaseH_sf"/>
</dbReference>
<dbReference type="Pfam" id="PF13456">
    <property type="entry name" value="RVT_3"/>
    <property type="match status" value="1"/>
</dbReference>
<sequence length="445" mass="51397">MQGLDPKVAVHHLAVKSDKFDSVELEHVPREENRMADALANLATTLALRDWRQPLIDYLEHGRLPEDIRHKTEIRRRAPRFIYYKDTLFRRSYEGLFLRCLREEEAVQAMDEAHSGVCGAHQSGPKLHFRIKRMGYHWPTMFHANFIHQPPEPLHPTVASWPFDAWGLDVVGPLPKSSRSHLYILATTDYFFKWAEAALLKEVKKVTVVNFIKSNLIFRYGVPRYIITDNGKPFYNTLMDQLCTKFGFKQHNSSMYNALANGLAEAFNKTLCNLFKKVMAKSTKDWNEKIGEALWAYRTTYRTPTQATPYSLVYGVEAVLPLEQQIPSLRIAIQEGLTSEDNARLHLEELEALDEKRLEAQQRLECYQARLSRAFNKRVRPRSFTVGDLVLAVRRPIITTHRTGNKFTSKWDGPYVVKKVYTNGAYRIVDQDVKDEQINGILMAA</sequence>
<evidence type="ECO:0000259" key="2">
    <source>
        <dbReference type="PROSITE" id="PS50994"/>
    </source>
</evidence>
<comment type="caution">
    <text evidence="3">The sequence shown here is derived from an EMBL/GenBank/DDBJ whole genome shotgun (WGS) entry which is preliminary data.</text>
</comment>
<organism evidence="3 4">
    <name type="scientific">Escallonia herrerae</name>
    <dbReference type="NCBI Taxonomy" id="1293975"/>
    <lineage>
        <taxon>Eukaryota</taxon>
        <taxon>Viridiplantae</taxon>
        <taxon>Streptophyta</taxon>
        <taxon>Embryophyta</taxon>
        <taxon>Tracheophyta</taxon>
        <taxon>Spermatophyta</taxon>
        <taxon>Magnoliopsida</taxon>
        <taxon>eudicotyledons</taxon>
        <taxon>Gunneridae</taxon>
        <taxon>Pentapetalae</taxon>
        <taxon>asterids</taxon>
        <taxon>campanulids</taxon>
        <taxon>Escalloniales</taxon>
        <taxon>Escalloniaceae</taxon>
        <taxon>Escallonia</taxon>
    </lineage>
</organism>